<dbReference type="AlphaFoldDB" id="A0A9W6F8T9"/>
<feature type="domain" description="Reverse transcriptase" evidence="1">
    <location>
        <begin position="1"/>
        <end position="143"/>
    </location>
</feature>
<dbReference type="InterPro" id="IPR043502">
    <property type="entry name" value="DNA/RNA_pol_sf"/>
</dbReference>
<dbReference type="Pfam" id="PF00078">
    <property type="entry name" value="RVT_1"/>
    <property type="match status" value="1"/>
</dbReference>
<organism evidence="2 3">
    <name type="scientific">Pleodorina starrii</name>
    <dbReference type="NCBI Taxonomy" id="330485"/>
    <lineage>
        <taxon>Eukaryota</taxon>
        <taxon>Viridiplantae</taxon>
        <taxon>Chlorophyta</taxon>
        <taxon>core chlorophytes</taxon>
        <taxon>Chlorophyceae</taxon>
        <taxon>CS clade</taxon>
        <taxon>Chlamydomonadales</taxon>
        <taxon>Volvocaceae</taxon>
        <taxon>Pleodorina</taxon>
    </lineage>
</organism>
<sequence length="533" mass="59509">MALLLDALKRCYERVELRVKVNGTTGEAFSSSQGVKQGCPMSPTLFGFFVEGFADYVDALDVSLPAAMAANECPSVEGRRVPLALYADDLSLFAGTKRRLMSLLRALREWSEAFGLTVNAKKCELLFFYPNDQVRSHFYAISDLVTMRVMEEALPVDRPITWKSRARHLGLHFGPSSAFASCTDELHAAGRRAMFALLSKLRRQGLLLPSVGMKCTNAQVRSVLSYGSQLWGADLVLAMLERGFPANEAPRSCYFEAAIRDRMVKLQISFMKQLVGAAVPPLQLLFRELGQMPLQLHWAESVFRFWNSLAEVTSTVYHSAFRHEIRLALETNLQGDGWGSKVIRVLNHLGHVWAEDAEAGNIDTRVRRYAASRLDVEALIDTLRGRVNGDWGNDRLAVDPGAFVTDGRKPGVKMCCHKHWVGLPKQFEGYIPLAHHRSLLRFRLCVSDLATNSESNRSRELRVCKACRSDGAIEDEKHFLLECSALVSARQKLWGLGVPATASVHDVMQVDDQRGLAKAIFEMFSLRRGCISS</sequence>
<dbReference type="PANTHER" id="PTHR47027">
    <property type="entry name" value="REVERSE TRANSCRIPTASE DOMAIN-CONTAINING PROTEIN"/>
    <property type="match status" value="1"/>
</dbReference>
<evidence type="ECO:0000259" key="1">
    <source>
        <dbReference type="PROSITE" id="PS50878"/>
    </source>
</evidence>
<comment type="caution">
    <text evidence="2">The sequence shown here is derived from an EMBL/GenBank/DDBJ whole genome shotgun (WGS) entry which is preliminary data.</text>
</comment>
<gene>
    <name evidence="2" type="primary">PLEST012174</name>
    <name evidence="2" type="ORF">PLESTB_001627700</name>
</gene>
<protein>
    <recommendedName>
        <fullName evidence="1">Reverse transcriptase domain-containing protein</fullName>
    </recommendedName>
</protein>
<dbReference type="EMBL" id="BRXU01000035">
    <property type="protein sequence ID" value="GLC60568.1"/>
    <property type="molecule type" value="Genomic_DNA"/>
</dbReference>
<evidence type="ECO:0000313" key="2">
    <source>
        <dbReference type="EMBL" id="GLC60568.1"/>
    </source>
</evidence>
<proteinExistence type="predicted"/>
<reference evidence="2 3" key="1">
    <citation type="journal article" date="2023" name="Commun. Biol.">
        <title>Reorganization of the ancestral sex-determining regions during the evolution of trioecy in Pleodorina starrii.</title>
        <authorList>
            <person name="Takahashi K."/>
            <person name="Suzuki S."/>
            <person name="Kawai-Toyooka H."/>
            <person name="Yamamoto K."/>
            <person name="Hamaji T."/>
            <person name="Ootsuki R."/>
            <person name="Yamaguchi H."/>
            <person name="Kawachi M."/>
            <person name="Higashiyama T."/>
            <person name="Nozaki H."/>
        </authorList>
    </citation>
    <scope>NUCLEOTIDE SEQUENCE [LARGE SCALE GENOMIC DNA]</scope>
    <source>
        <strain evidence="2 3">NIES-4479</strain>
    </source>
</reference>
<name>A0A9W6F8T9_9CHLO</name>
<dbReference type="OrthoDB" id="536809at2759"/>
<evidence type="ECO:0000313" key="3">
    <source>
        <dbReference type="Proteomes" id="UP001165080"/>
    </source>
</evidence>
<accession>A0A9W6F8T9</accession>
<dbReference type="Proteomes" id="UP001165080">
    <property type="component" value="Unassembled WGS sequence"/>
</dbReference>
<dbReference type="PANTHER" id="PTHR47027:SF20">
    <property type="entry name" value="REVERSE TRANSCRIPTASE-LIKE PROTEIN WITH RNA-DIRECTED DNA POLYMERASE DOMAIN"/>
    <property type="match status" value="1"/>
</dbReference>
<keyword evidence="3" id="KW-1185">Reference proteome</keyword>
<dbReference type="InterPro" id="IPR000477">
    <property type="entry name" value="RT_dom"/>
</dbReference>
<dbReference type="PROSITE" id="PS50878">
    <property type="entry name" value="RT_POL"/>
    <property type="match status" value="1"/>
</dbReference>
<dbReference type="SUPFAM" id="SSF56672">
    <property type="entry name" value="DNA/RNA polymerases"/>
    <property type="match status" value="1"/>
</dbReference>